<dbReference type="SUPFAM" id="SSF56935">
    <property type="entry name" value="Porins"/>
    <property type="match status" value="1"/>
</dbReference>
<accession>A0A220VF47</accession>
<gene>
    <name evidence="6" type="ORF">CF386_08065</name>
</gene>
<dbReference type="InterPro" id="IPR023614">
    <property type="entry name" value="Porin_dom_sf"/>
</dbReference>
<dbReference type="EMBL" id="CP022356">
    <property type="protein sequence ID" value="ASK79014.1"/>
    <property type="molecule type" value="Genomic_DNA"/>
</dbReference>
<organism evidence="6 7">
    <name type="scientific">Paraphotobacterium marinum</name>
    <dbReference type="NCBI Taxonomy" id="1755811"/>
    <lineage>
        <taxon>Bacteria</taxon>
        <taxon>Pseudomonadati</taxon>
        <taxon>Pseudomonadota</taxon>
        <taxon>Gammaproteobacteria</taxon>
        <taxon>Vibrionales</taxon>
        <taxon>Vibrionaceae</taxon>
        <taxon>Paraphotobacterium</taxon>
    </lineage>
</organism>
<evidence type="ECO:0000256" key="1">
    <source>
        <dbReference type="ARBA" id="ARBA00004571"/>
    </source>
</evidence>
<dbReference type="PANTHER" id="PTHR34501:SF2">
    <property type="entry name" value="OUTER MEMBRANE PORIN F-RELATED"/>
    <property type="match status" value="1"/>
</dbReference>
<keyword evidence="7" id="KW-1185">Reference proteome</keyword>
<dbReference type="Pfam" id="PF13609">
    <property type="entry name" value="Porin_4"/>
    <property type="match status" value="1"/>
</dbReference>
<keyword evidence="3" id="KW-0472">Membrane</keyword>
<evidence type="ECO:0000313" key="7">
    <source>
        <dbReference type="Proteomes" id="UP000242175"/>
    </source>
</evidence>
<dbReference type="GO" id="GO:0015288">
    <property type="term" value="F:porin activity"/>
    <property type="evidence" value="ECO:0007669"/>
    <property type="project" value="InterPro"/>
</dbReference>
<dbReference type="KEGG" id="pmai:CF386_08065"/>
<evidence type="ECO:0000259" key="5">
    <source>
        <dbReference type="Pfam" id="PF13609"/>
    </source>
</evidence>
<comment type="subcellular location">
    <subcellularLocation>
        <location evidence="1">Cell outer membrane</location>
        <topology evidence="1">Multi-pass membrane protein</topology>
    </subcellularLocation>
</comment>
<dbReference type="Gene3D" id="2.40.160.10">
    <property type="entry name" value="Porin"/>
    <property type="match status" value="1"/>
</dbReference>
<dbReference type="RefSeq" id="WP_089073922.1">
    <property type="nucleotide sequence ID" value="NZ_CBCSAM010000006.1"/>
</dbReference>
<sequence length="402" mass="43962">MKKILFALGLTSLITSVSHGATIYDQDGTSLSIGGFVEARMQFNQAPNAINIENNQFSTVNNSISNANDDSRFRVSFNGKSVIKDDLYAIGSSEIEFVGKGIHQVRKIYAGIGGDFGTLTYGKQFGALGAISNFTDIMPNNGDTAANRITTANRVANTLKYQKNLDQLSLITTYHGKQSTVDTVGQGFAGSLVYNPIDAGVSLGLGYAYERDNVNPYKVNDGVQRLNSYNTMAGLSYNTDNLYLGLLGSAGKHLTTGYYLGDQTLGLTNLDDTVFGPGFSSPNIIVNGNPTPLTNVDIGSAKYWGAEAAIAYSIEKWTLQAVYNYGQYLDFNDNNSNGGYLKKVTTLTQKNNPTYANNADFALKYNFNAHFLSYIEYQNDFLKKNEQYYQGNNVWIGGKYSF</sequence>
<dbReference type="AlphaFoldDB" id="A0A220VF47"/>
<protein>
    <recommendedName>
        <fullName evidence="5">Porin domain-containing protein</fullName>
    </recommendedName>
</protein>
<dbReference type="GO" id="GO:0009279">
    <property type="term" value="C:cell outer membrane"/>
    <property type="evidence" value="ECO:0007669"/>
    <property type="project" value="UniProtKB-SubCell"/>
</dbReference>
<feature type="chain" id="PRO_5012058499" description="Porin domain-containing protein" evidence="4">
    <location>
        <begin position="21"/>
        <end position="402"/>
    </location>
</feature>
<name>A0A220VF47_9GAMM</name>
<reference evidence="6 7" key="1">
    <citation type="journal article" date="2016" name="Int. J. Syst. Evol. Microbiol.">
        <title>Paraphotobacterium marinum gen. nov., sp. nov., a member of the family Vibrionaceae, isolated from surface seawater.</title>
        <authorList>
            <person name="Huang Z."/>
            <person name="Dong C."/>
            <person name="Shao Z."/>
        </authorList>
    </citation>
    <scope>NUCLEOTIDE SEQUENCE [LARGE SCALE GENOMIC DNA]</scope>
    <source>
        <strain evidence="6 7">NSCS20N07D</strain>
    </source>
</reference>
<evidence type="ECO:0000256" key="3">
    <source>
        <dbReference type="ARBA" id="ARBA00023136"/>
    </source>
</evidence>
<dbReference type="InterPro" id="IPR050298">
    <property type="entry name" value="Gram-neg_bact_OMP"/>
</dbReference>
<keyword evidence="2 4" id="KW-0732">Signal</keyword>
<feature type="signal peptide" evidence="4">
    <location>
        <begin position="1"/>
        <end position="20"/>
    </location>
</feature>
<dbReference type="Proteomes" id="UP000242175">
    <property type="component" value="Chromosome small"/>
</dbReference>
<dbReference type="OrthoDB" id="6212428at2"/>
<feature type="domain" description="Porin" evidence="5">
    <location>
        <begin position="15"/>
        <end position="380"/>
    </location>
</feature>
<dbReference type="PANTHER" id="PTHR34501">
    <property type="entry name" value="PROTEIN YDDL-RELATED"/>
    <property type="match status" value="1"/>
</dbReference>
<dbReference type="InterPro" id="IPR033900">
    <property type="entry name" value="Gram_neg_porin_domain"/>
</dbReference>
<evidence type="ECO:0000313" key="6">
    <source>
        <dbReference type="EMBL" id="ASK79014.1"/>
    </source>
</evidence>
<evidence type="ECO:0000256" key="2">
    <source>
        <dbReference type="ARBA" id="ARBA00022729"/>
    </source>
</evidence>
<evidence type="ECO:0000256" key="4">
    <source>
        <dbReference type="SAM" id="SignalP"/>
    </source>
</evidence>
<proteinExistence type="predicted"/>